<keyword evidence="4 5" id="KW-0694">RNA-binding</keyword>
<dbReference type="InterPro" id="IPR004088">
    <property type="entry name" value="KH_dom_type_1"/>
</dbReference>
<keyword evidence="3" id="KW-0548">Nucleotidyltransferase</keyword>
<evidence type="ECO:0000256" key="5">
    <source>
        <dbReference type="PROSITE-ProRule" id="PRU00117"/>
    </source>
</evidence>
<feature type="domain" description="Exoribonuclease phosphorolytic" evidence="7">
    <location>
        <begin position="56"/>
        <end position="187"/>
    </location>
</feature>
<feature type="non-terminal residue" evidence="8">
    <location>
        <position position="1"/>
    </location>
</feature>
<dbReference type="InterPro" id="IPR001247">
    <property type="entry name" value="ExoRNase_PH_dom1"/>
</dbReference>
<dbReference type="GO" id="GO:0003723">
    <property type="term" value="F:RNA binding"/>
    <property type="evidence" value="ECO:0007669"/>
    <property type="project" value="UniProtKB-UniRule"/>
</dbReference>
<dbReference type="PANTHER" id="PTHR11252:SF0">
    <property type="entry name" value="POLYRIBONUCLEOTIDE NUCLEOTIDYLTRANSFERASE 1, MITOCHONDRIAL"/>
    <property type="match status" value="1"/>
</dbReference>
<evidence type="ECO:0000259" key="6">
    <source>
        <dbReference type="Pfam" id="PF00013"/>
    </source>
</evidence>
<dbReference type="Proteomes" id="UP000225706">
    <property type="component" value="Unassembled WGS sequence"/>
</dbReference>
<dbReference type="FunFam" id="3.30.230.70:FF:000029">
    <property type="entry name" value="Polyribonucleotide nucleotidyltransferase"/>
    <property type="match status" value="1"/>
</dbReference>
<dbReference type="InterPro" id="IPR036345">
    <property type="entry name" value="ExoRNase_PH_dom2_sf"/>
</dbReference>
<dbReference type="InterPro" id="IPR012162">
    <property type="entry name" value="PNPase"/>
</dbReference>
<proteinExistence type="predicted"/>
<dbReference type="Pfam" id="PF01138">
    <property type="entry name" value="RNase_PH"/>
    <property type="match status" value="1"/>
</dbReference>
<dbReference type="Gene3D" id="3.30.1370.10">
    <property type="entry name" value="K Homology domain, type 1"/>
    <property type="match status" value="1"/>
</dbReference>
<dbReference type="OrthoDB" id="437922at2759"/>
<name>A0A2B4R2M5_STYPI</name>
<dbReference type="SUPFAM" id="SSF54791">
    <property type="entry name" value="Eukaryotic type KH-domain (KH-domain type I)"/>
    <property type="match status" value="1"/>
</dbReference>
<dbReference type="InterPro" id="IPR020568">
    <property type="entry name" value="Ribosomal_Su5_D2-typ_SF"/>
</dbReference>
<evidence type="ECO:0000256" key="2">
    <source>
        <dbReference type="ARBA" id="ARBA00022679"/>
    </source>
</evidence>
<accession>A0A2B4R2M5</accession>
<comment type="caution">
    <text evidence="8">The sequence shown here is derived from an EMBL/GenBank/DDBJ whole genome shotgun (WGS) entry which is preliminary data.</text>
</comment>
<keyword evidence="9" id="KW-1185">Reference proteome</keyword>
<gene>
    <name evidence="8" type="primary">pnp</name>
    <name evidence="8" type="ORF">AWC38_SpisGene25480</name>
</gene>
<dbReference type="Gene3D" id="3.30.230.70">
    <property type="entry name" value="GHMP Kinase, N-terminal domain"/>
    <property type="match status" value="1"/>
</dbReference>
<dbReference type="CDD" id="cd11364">
    <property type="entry name" value="RNase_PH_PNPase_2"/>
    <property type="match status" value="1"/>
</dbReference>
<dbReference type="CDD" id="cd02393">
    <property type="entry name" value="KH-I_PNPase"/>
    <property type="match status" value="1"/>
</dbReference>
<dbReference type="STRING" id="50429.A0A2B4R2M5"/>
<dbReference type="Pfam" id="PF00013">
    <property type="entry name" value="KH_1"/>
    <property type="match status" value="1"/>
</dbReference>
<evidence type="ECO:0000256" key="3">
    <source>
        <dbReference type="ARBA" id="ARBA00022695"/>
    </source>
</evidence>
<evidence type="ECO:0000313" key="9">
    <source>
        <dbReference type="Proteomes" id="UP000225706"/>
    </source>
</evidence>
<dbReference type="EMBL" id="LSMT01003960">
    <property type="protein sequence ID" value="PFX11073.1"/>
    <property type="molecule type" value="Genomic_DNA"/>
</dbReference>
<keyword evidence="2 8" id="KW-0808">Transferase</keyword>
<feature type="domain" description="K Homology" evidence="6">
    <location>
        <begin position="288"/>
        <end position="333"/>
    </location>
</feature>
<dbReference type="AlphaFoldDB" id="A0A2B4R2M5"/>
<dbReference type="SUPFAM" id="SSF55666">
    <property type="entry name" value="Ribonuclease PH domain 2-like"/>
    <property type="match status" value="1"/>
</dbReference>
<dbReference type="GO" id="GO:0004654">
    <property type="term" value="F:polyribonucleotide nucleotidyltransferase activity"/>
    <property type="evidence" value="ECO:0007669"/>
    <property type="project" value="InterPro"/>
</dbReference>
<dbReference type="FunFam" id="3.30.1370.10:FF:000001">
    <property type="entry name" value="Polyribonucleotide nucleotidyltransferase"/>
    <property type="match status" value="1"/>
</dbReference>
<dbReference type="GO" id="GO:0006402">
    <property type="term" value="P:mRNA catabolic process"/>
    <property type="evidence" value="ECO:0007669"/>
    <property type="project" value="InterPro"/>
</dbReference>
<evidence type="ECO:0000313" key="8">
    <source>
        <dbReference type="EMBL" id="PFX11073.1"/>
    </source>
</evidence>
<sequence length="336" mass="36452">GSASSANDTKSYFCQEGQYNDMATLFFTSQESAIRHLFHLDVNDGIRADGRHVRAVRPISIETNILPNTHSSCLFTRGQTQVLGVLTVGGSTDAQMYESLTDTSPRYEDFMLHYNFPGYSVGEAGRLGPPGRRELGHGNLAKKSIEPTLVNRGDNTIRIVAEVLESNGSSSMATVCSSSLALRAGGIKTTDLVAGVAMGLIKEGDKYAILTDIMGLEDHYGDMDFKVAGTKKGITALQMDIKIEGISIDVLKDALYQAREAREHILSIMESESEKIVINEDALPSMEMFSIDPGKIASVIGQAGKTIKEIIEKFQVAVDLDRNSGKVKISGKKKLL</sequence>
<organism evidence="8 9">
    <name type="scientific">Stylophora pistillata</name>
    <name type="common">Smooth cauliflower coral</name>
    <dbReference type="NCBI Taxonomy" id="50429"/>
    <lineage>
        <taxon>Eukaryota</taxon>
        <taxon>Metazoa</taxon>
        <taxon>Cnidaria</taxon>
        <taxon>Anthozoa</taxon>
        <taxon>Hexacorallia</taxon>
        <taxon>Scleractinia</taxon>
        <taxon>Astrocoeniina</taxon>
        <taxon>Pocilloporidae</taxon>
        <taxon>Stylophora</taxon>
    </lineage>
</organism>
<evidence type="ECO:0000256" key="1">
    <source>
        <dbReference type="ARBA" id="ARBA00022490"/>
    </source>
</evidence>
<reference evidence="9" key="1">
    <citation type="journal article" date="2017" name="bioRxiv">
        <title>Comparative analysis of the genomes of Stylophora pistillata and Acropora digitifera provides evidence for extensive differences between species of corals.</title>
        <authorList>
            <person name="Voolstra C.R."/>
            <person name="Li Y."/>
            <person name="Liew Y.J."/>
            <person name="Baumgarten S."/>
            <person name="Zoccola D."/>
            <person name="Flot J.-F."/>
            <person name="Tambutte S."/>
            <person name="Allemand D."/>
            <person name="Aranda M."/>
        </authorList>
    </citation>
    <scope>NUCLEOTIDE SEQUENCE [LARGE SCALE GENOMIC DNA]</scope>
</reference>
<evidence type="ECO:0000256" key="4">
    <source>
        <dbReference type="ARBA" id="ARBA00022884"/>
    </source>
</evidence>
<dbReference type="GO" id="GO:0005829">
    <property type="term" value="C:cytosol"/>
    <property type="evidence" value="ECO:0007669"/>
    <property type="project" value="TreeGrafter"/>
</dbReference>
<dbReference type="InterPro" id="IPR027408">
    <property type="entry name" value="PNPase/RNase_PH_dom_sf"/>
</dbReference>
<dbReference type="SUPFAM" id="SSF54211">
    <property type="entry name" value="Ribosomal protein S5 domain 2-like"/>
    <property type="match status" value="1"/>
</dbReference>
<dbReference type="GO" id="GO:0000175">
    <property type="term" value="F:3'-5'-RNA exonuclease activity"/>
    <property type="evidence" value="ECO:0007669"/>
    <property type="project" value="TreeGrafter"/>
</dbReference>
<dbReference type="InterPro" id="IPR036612">
    <property type="entry name" value="KH_dom_type_1_sf"/>
</dbReference>
<evidence type="ECO:0000259" key="7">
    <source>
        <dbReference type="Pfam" id="PF01138"/>
    </source>
</evidence>
<dbReference type="PROSITE" id="PS50084">
    <property type="entry name" value="KH_TYPE_1"/>
    <property type="match status" value="1"/>
</dbReference>
<protein>
    <submittedName>
        <fullName evidence="8">Polyribonucleotide nucleotidyltransferase</fullName>
    </submittedName>
</protein>
<dbReference type="PANTHER" id="PTHR11252">
    <property type="entry name" value="POLYRIBONUCLEOTIDE NUCLEOTIDYLTRANSFERASE"/>
    <property type="match status" value="1"/>
</dbReference>
<keyword evidence="1" id="KW-0963">Cytoplasm</keyword>